<accession>A0A1K2ISX8</accession>
<dbReference type="Proteomes" id="UP000182034">
    <property type="component" value="Unassembled WGS sequence"/>
</dbReference>
<proteinExistence type="predicted"/>
<gene>
    <name evidence="2" type="ORF">SAMN05216324_10949</name>
</gene>
<feature type="region of interest" description="Disordered" evidence="1">
    <location>
        <begin position="1"/>
        <end position="40"/>
    </location>
</feature>
<reference evidence="3" key="1">
    <citation type="submission" date="2016-10" db="EMBL/GenBank/DDBJ databases">
        <authorList>
            <person name="Varghese N."/>
            <person name="Submissions S."/>
        </authorList>
    </citation>
    <scope>NUCLEOTIDE SEQUENCE [LARGE SCALE GENOMIC DNA]</scope>
    <source>
        <strain evidence="3">SUR2</strain>
    </source>
</reference>
<dbReference type="STRING" id="1612149.SAMN05216324_10949"/>
<feature type="compositionally biased region" description="Polar residues" evidence="1">
    <location>
        <begin position="11"/>
        <end position="31"/>
    </location>
</feature>
<dbReference type="AlphaFoldDB" id="A0A1K2ISX8"/>
<evidence type="ECO:0000313" key="3">
    <source>
        <dbReference type="Proteomes" id="UP000182034"/>
    </source>
</evidence>
<protein>
    <submittedName>
        <fullName evidence="2">Uncharacterized protein</fullName>
    </submittedName>
</protein>
<evidence type="ECO:0000313" key="2">
    <source>
        <dbReference type="EMBL" id="SFZ95296.1"/>
    </source>
</evidence>
<dbReference type="RefSeq" id="WP_072410493.1">
    <property type="nucleotide sequence ID" value="NZ_FPKW01000009.1"/>
</dbReference>
<feature type="compositionally biased region" description="Basic and acidic residues" evidence="1">
    <location>
        <begin position="1"/>
        <end position="10"/>
    </location>
</feature>
<organism evidence="2 3">
    <name type="scientific">Chryseobacterium limigenitum</name>
    <dbReference type="NCBI Taxonomy" id="1612149"/>
    <lineage>
        <taxon>Bacteria</taxon>
        <taxon>Pseudomonadati</taxon>
        <taxon>Bacteroidota</taxon>
        <taxon>Flavobacteriia</taxon>
        <taxon>Flavobacteriales</taxon>
        <taxon>Weeksellaceae</taxon>
        <taxon>Chryseobacterium group</taxon>
        <taxon>Chryseobacterium</taxon>
    </lineage>
</organism>
<keyword evidence="3" id="KW-1185">Reference proteome</keyword>
<evidence type="ECO:0000256" key="1">
    <source>
        <dbReference type="SAM" id="MobiDB-lite"/>
    </source>
</evidence>
<name>A0A1K2ISX8_9FLAO</name>
<dbReference type="EMBL" id="FPKW01000009">
    <property type="protein sequence ID" value="SFZ95296.1"/>
    <property type="molecule type" value="Genomic_DNA"/>
</dbReference>
<sequence length="63" mass="7101">MNQKKPDCRKLQNTPPEGTIGQSTSYTISGKSSERNNDEVSMGQVLSELLRMIEQIEKECEGR</sequence>